<gene>
    <name evidence="1" type="ORF">JCM15548_13890</name>
</gene>
<evidence type="ECO:0000313" key="1">
    <source>
        <dbReference type="EMBL" id="GAO31522.1"/>
    </source>
</evidence>
<accession>A0A0E9M142</accession>
<dbReference type="EMBL" id="BAZW01000050">
    <property type="protein sequence ID" value="GAO31522.1"/>
    <property type="molecule type" value="Genomic_DNA"/>
</dbReference>
<comment type="caution">
    <text evidence="1">The sequence shown here is derived from an EMBL/GenBank/DDBJ whole genome shotgun (WGS) entry which is preliminary data.</text>
</comment>
<dbReference type="AlphaFoldDB" id="A0A0E9M142"/>
<sequence length="91" mass="10270">MHPFGVLIIGETKSMSAVQPAVVGVTTTVCLMHDCFCHNLILSFKKPLTSIHFISLKGTLFFSVPLCVTISYKELHREFTKDHREKSQSFN</sequence>
<evidence type="ECO:0000313" key="2">
    <source>
        <dbReference type="Proteomes" id="UP000032900"/>
    </source>
</evidence>
<organism evidence="1 2">
    <name type="scientific">Geofilum rubicundum JCM 15548</name>
    <dbReference type="NCBI Taxonomy" id="1236989"/>
    <lineage>
        <taxon>Bacteria</taxon>
        <taxon>Pseudomonadati</taxon>
        <taxon>Bacteroidota</taxon>
        <taxon>Bacteroidia</taxon>
        <taxon>Marinilabiliales</taxon>
        <taxon>Marinilabiliaceae</taxon>
        <taxon>Geofilum</taxon>
    </lineage>
</organism>
<dbReference type="STRING" id="1236989.JCM15548_13890"/>
<keyword evidence="2" id="KW-1185">Reference proteome</keyword>
<protein>
    <submittedName>
        <fullName evidence="1">Uncharacterized protein</fullName>
    </submittedName>
</protein>
<reference evidence="1 2" key="1">
    <citation type="journal article" date="2015" name="Microbes Environ.">
        <title>Distribution and evolution of nitrogen fixation genes in the phylum bacteroidetes.</title>
        <authorList>
            <person name="Inoue J."/>
            <person name="Oshima K."/>
            <person name="Suda W."/>
            <person name="Sakamoto M."/>
            <person name="Iino T."/>
            <person name="Noda S."/>
            <person name="Hongoh Y."/>
            <person name="Hattori M."/>
            <person name="Ohkuma M."/>
        </authorList>
    </citation>
    <scope>NUCLEOTIDE SEQUENCE [LARGE SCALE GENOMIC DNA]</scope>
    <source>
        <strain evidence="1">JCM 15548</strain>
    </source>
</reference>
<name>A0A0E9M142_9BACT</name>
<proteinExistence type="predicted"/>
<dbReference type="Proteomes" id="UP000032900">
    <property type="component" value="Unassembled WGS sequence"/>
</dbReference>